<gene>
    <name evidence="1" type="ORF">GCM10010357_44840</name>
</gene>
<evidence type="ECO:0000313" key="2">
    <source>
        <dbReference type="Proteomes" id="UP001500879"/>
    </source>
</evidence>
<protein>
    <submittedName>
        <fullName evidence="1">Uncharacterized protein</fullName>
    </submittedName>
</protein>
<proteinExistence type="predicted"/>
<dbReference type="InterPro" id="IPR029055">
    <property type="entry name" value="Ntn_hydrolases_N"/>
</dbReference>
<keyword evidence="2" id="KW-1185">Reference proteome</keyword>
<reference evidence="1 2" key="1">
    <citation type="journal article" date="2019" name="Int. J. Syst. Evol. Microbiol.">
        <title>The Global Catalogue of Microorganisms (GCM) 10K type strain sequencing project: providing services to taxonomists for standard genome sequencing and annotation.</title>
        <authorList>
            <consortium name="The Broad Institute Genomics Platform"/>
            <consortium name="The Broad Institute Genome Sequencing Center for Infectious Disease"/>
            <person name="Wu L."/>
            <person name="Ma J."/>
        </authorList>
    </citation>
    <scope>NUCLEOTIDE SEQUENCE [LARGE SCALE GENOMIC DNA]</scope>
    <source>
        <strain evidence="1 2">JCM 4788</strain>
    </source>
</reference>
<dbReference type="EMBL" id="BAAABX010000048">
    <property type="protein sequence ID" value="GAA0418529.1"/>
    <property type="molecule type" value="Genomic_DNA"/>
</dbReference>
<evidence type="ECO:0000313" key="1">
    <source>
        <dbReference type="EMBL" id="GAA0418529.1"/>
    </source>
</evidence>
<dbReference type="RefSeq" id="WP_344027164.1">
    <property type="nucleotide sequence ID" value="NZ_BAAABX010000048.1"/>
</dbReference>
<dbReference type="Proteomes" id="UP001500879">
    <property type="component" value="Unassembled WGS sequence"/>
</dbReference>
<sequence length="209" mass="22169">MTVIVGLVHEDQVHIGGDSAGVSRNSLSIEIRKDSKVFRNGPYAMGFTTSFRMGQLLHHAFKAPRPKGDLERFMATKFVDKVRACLKDGGWARKDSEQEWAGTFLVGVYGRLFVVGGDYQVGEPADGYAAVGCGSDLALGALHATAPVGLGPRERLDAALAAATHHSAGVCGPYSYAIAPAHSELLKIEAAQYATAQVPAPREEESADA</sequence>
<accession>A0ABN0YXI8</accession>
<dbReference type="Gene3D" id="3.60.20.10">
    <property type="entry name" value="Glutamine Phosphoribosylpyrophosphate, subunit 1, domain 1"/>
    <property type="match status" value="1"/>
</dbReference>
<organism evidence="1 2">
    <name type="scientific">Streptomyces luteireticuli</name>
    <dbReference type="NCBI Taxonomy" id="173858"/>
    <lineage>
        <taxon>Bacteria</taxon>
        <taxon>Bacillati</taxon>
        <taxon>Actinomycetota</taxon>
        <taxon>Actinomycetes</taxon>
        <taxon>Kitasatosporales</taxon>
        <taxon>Streptomycetaceae</taxon>
        <taxon>Streptomyces</taxon>
    </lineage>
</organism>
<comment type="caution">
    <text evidence="1">The sequence shown here is derived from an EMBL/GenBank/DDBJ whole genome shotgun (WGS) entry which is preliminary data.</text>
</comment>
<dbReference type="SUPFAM" id="SSF56235">
    <property type="entry name" value="N-terminal nucleophile aminohydrolases (Ntn hydrolases)"/>
    <property type="match status" value="1"/>
</dbReference>
<name>A0ABN0YXI8_9ACTN</name>